<dbReference type="EC" id="4.1.2.13" evidence="6"/>
<dbReference type="SUPFAM" id="SSF51569">
    <property type="entry name" value="Aldolase"/>
    <property type="match status" value="1"/>
</dbReference>
<keyword evidence="4 6" id="KW-0324">Glycolysis</keyword>
<evidence type="ECO:0000256" key="5">
    <source>
        <dbReference type="ARBA" id="ARBA00023239"/>
    </source>
</evidence>
<sequence length="351" mass="37950">MPGIDETARAIVADGKGILAADETVSTITKRLTARAIESTADSRRAYREMLFSTPDLTAFIGGVILQDETIRQDGSTGIPLIELLARRGIIPGIKVDAGVHPLAGAPGEFVAEGLDGLRDRLEEYHELGARFAKWRAVFVIRDGLPTAKCIHANAHALARYAALCQEQGLVPIVEPEVLMEGAHALERCEDVTGRVLHAVFNELFDAQVSLEGMLLKPNMVTAGNGFARQASVEEVAEATLRVLTRHVPPAVPGVVFLSGGQDHVLATEHLNAINMLDGPKPWKLSFSYGRALQDEALEVWRGQRERVPAAQQVFHHRAWCDSAAALGRYSGDMEGEAGFAQPDSTPHAPH</sequence>
<dbReference type="PROSITE" id="PS00158">
    <property type="entry name" value="ALDOLASE_CLASS_I"/>
    <property type="match status" value="1"/>
</dbReference>
<evidence type="ECO:0000256" key="6">
    <source>
        <dbReference type="RuleBase" id="RU003994"/>
    </source>
</evidence>
<dbReference type="InterPro" id="IPR029768">
    <property type="entry name" value="Aldolase_I_AS"/>
</dbReference>
<dbReference type="Pfam" id="PF00274">
    <property type="entry name" value="Glycolytic"/>
    <property type="match status" value="1"/>
</dbReference>
<comment type="similarity">
    <text evidence="3 6">Belongs to the class I fructose-bisphosphate aldolase family.</text>
</comment>
<name>A0A3A8NNC5_9BACT</name>
<dbReference type="NCBIfam" id="NF033379">
    <property type="entry name" value="FrucBisAld_I"/>
    <property type="match status" value="1"/>
</dbReference>
<dbReference type="EMBL" id="RAWG01000082">
    <property type="protein sequence ID" value="RKH42675.1"/>
    <property type="molecule type" value="Genomic_DNA"/>
</dbReference>
<evidence type="ECO:0000256" key="1">
    <source>
        <dbReference type="ARBA" id="ARBA00000441"/>
    </source>
</evidence>
<reference evidence="8" key="1">
    <citation type="submission" date="2018-09" db="EMBL/GenBank/DDBJ databases">
        <authorList>
            <person name="Livingstone P.G."/>
            <person name="Whitworth D.E."/>
        </authorList>
    </citation>
    <scope>NUCLEOTIDE SEQUENCE [LARGE SCALE GENOMIC DNA]</scope>
    <source>
        <strain evidence="8">CA040B</strain>
    </source>
</reference>
<dbReference type="OrthoDB" id="9793595at2"/>
<dbReference type="GO" id="GO:0006096">
    <property type="term" value="P:glycolytic process"/>
    <property type="evidence" value="ECO:0007669"/>
    <property type="project" value="UniProtKB-UniPathway"/>
</dbReference>
<evidence type="ECO:0000256" key="4">
    <source>
        <dbReference type="ARBA" id="ARBA00023152"/>
    </source>
</evidence>
<organism evidence="7 8">
    <name type="scientific">Corallococcus sicarius</name>
    <dbReference type="NCBI Taxonomy" id="2316726"/>
    <lineage>
        <taxon>Bacteria</taxon>
        <taxon>Pseudomonadati</taxon>
        <taxon>Myxococcota</taxon>
        <taxon>Myxococcia</taxon>
        <taxon>Myxococcales</taxon>
        <taxon>Cystobacterineae</taxon>
        <taxon>Myxococcaceae</taxon>
        <taxon>Corallococcus</taxon>
    </lineage>
</organism>
<dbReference type="UniPathway" id="UPA00109">
    <property type="reaction ID" value="UER00183"/>
</dbReference>
<evidence type="ECO:0000256" key="2">
    <source>
        <dbReference type="ARBA" id="ARBA00004714"/>
    </source>
</evidence>
<evidence type="ECO:0000256" key="3">
    <source>
        <dbReference type="ARBA" id="ARBA00010387"/>
    </source>
</evidence>
<keyword evidence="8" id="KW-1185">Reference proteome</keyword>
<dbReference type="GO" id="GO:0004332">
    <property type="term" value="F:fructose-bisphosphate aldolase activity"/>
    <property type="evidence" value="ECO:0007669"/>
    <property type="project" value="UniProtKB-EC"/>
</dbReference>
<dbReference type="FunFam" id="3.20.20.70:FF:000140">
    <property type="entry name" value="Fructose-bisphosphate aldolase"/>
    <property type="match status" value="1"/>
</dbReference>
<evidence type="ECO:0000313" key="7">
    <source>
        <dbReference type="EMBL" id="RKH42675.1"/>
    </source>
</evidence>
<keyword evidence="5 6" id="KW-0456">Lyase</keyword>
<dbReference type="AlphaFoldDB" id="A0A3A8NNC5"/>
<gene>
    <name evidence="7" type="ORF">D7X12_15185</name>
</gene>
<evidence type="ECO:0000313" key="8">
    <source>
        <dbReference type="Proteomes" id="UP000273405"/>
    </source>
</evidence>
<comment type="catalytic activity">
    <reaction evidence="1 6">
        <text>beta-D-fructose 1,6-bisphosphate = D-glyceraldehyde 3-phosphate + dihydroxyacetone phosphate</text>
        <dbReference type="Rhea" id="RHEA:14729"/>
        <dbReference type="ChEBI" id="CHEBI:32966"/>
        <dbReference type="ChEBI" id="CHEBI:57642"/>
        <dbReference type="ChEBI" id="CHEBI:59776"/>
        <dbReference type="EC" id="4.1.2.13"/>
    </reaction>
</comment>
<comment type="pathway">
    <text evidence="2">Carbohydrate degradation; glycolysis; D-glyceraldehyde 3-phosphate and glycerone phosphate from D-glucose: step 4/4.</text>
</comment>
<accession>A0A3A8NNC5</accession>
<dbReference type="InterPro" id="IPR013785">
    <property type="entry name" value="Aldolase_TIM"/>
</dbReference>
<comment type="caution">
    <text evidence="7">The sequence shown here is derived from an EMBL/GenBank/DDBJ whole genome shotgun (WGS) entry which is preliminary data.</text>
</comment>
<protein>
    <recommendedName>
        <fullName evidence="6">Fructose-bisphosphate aldolase</fullName>
        <ecNumber evidence="6">4.1.2.13</ecNumber>
    </recommendedName>
</protein>
<dbReference type="InterPro" id="IPR000741">
    <property type="entry name" value="FBA_I"/>
</dbReference>
<dbReference type="PANTHER" id="PTHR11627">
    <property type="entry name" value="FRUCTOSE-BISPHOSPHATE ALDOLASE"/>
    <property type="match status" value="1"/>
</dbReference>
<proteinExistence type="inferred from homology"/>
<dbReference type="Proteomes" id="UP000273405">
    <property type="component" value="Unassembled WGS sequence"/>
</dbReference>
<dbReference type="Gene3D" id="3.20.20.70">
    <property type="entry name" value="Aldolase class I"/>
    <property type="match status" value="1"/>
</dbReference>